<reference evidence="2" key="1">
    <citation type="submission" date="2012-04" db="EMBL/GenBank/DDBJ databases">
        <title>The Genome Sequence of Fusarium oxysporum melonis.</title>
        <authorList>
            <consortium name="The Broad Institute Genome Sequencing Platform"/>
            <person name="Ma L.-J."/>
            <person name="Gale L.R."/>
            <person name="Schwartz D.C."/>
            <person name="Zhou S."/>
            <person name="Corby-Kistler H."/>
            <person name="Young S.K."/>
            <person name="Zeng Q."/>
            <person name="Gargeya S."/>
            <person name="Fitzgerald M."/>
            <person name="Haas B."/>
            <person name="Abouelleil A."/>
            <person name="Alvarado L."/>
            <person name="Arachchi H.M."/>
            <person name="Berlin A."/>
            <person name="Brown A."/>
            <person name="Chapman S.B."/>
            <person name="Chen Z."/>
            <person name="Dunbar C."/>
            <person name="Freedman E."/>
            <person name="Gearin G."/>
            <person name="Goldberg J."/>
            <person name="Griggs A."/>
            <person name="Gujja S."/>
            <person name="Heiman D."/>
            <person name="Howarth C."/>
            <person name="Larson L."/>
            <person name="Lui A."/>
            <person name="MacDonald P.J.P."/>
            <person name="Montmayeur A."/>
            <person name="Murphy C."/>
            <person name="Neiman D."/>
            <person name="Pearson M."/>
            <person name="Priest M."/>
            <person name="Roberts A."/>
            <person name="Saif S."/>
            <person name="Shea T."/>
            <person name="Shenoy N."/>
            <person name="Sisk P."/>
            <person name="Stolte C."/>
            <person name="Sykes S."/>
            <person name="Wortman J."/>
            <person name="Nusbaum C."/>
            <person name="Birren B."/>
        </authorList>
    </citation>
    <scope>NUCLEOTIDE SEQUENCE</scope>
    <source>
        <strain evidence="2">26406</strain>
    </source>
</reference>
<dbReference type="VEuPathDB" id="FungiDB:FOMG_19625"/>
<sequence>MALPAKESQTSYHTAKKKRSKSEHAVGKGIGTGAELAFQIRNDRGSWVGKKGAKVVSAAITSAAIDFLLGTDPKKHPLAHIAVSMVQGVVTNSIANGE</sequence>
<evidence type="ECO:0000256" key="1">
    <source>
        <dbReference type="SAM" id="MobiDB-lite"/>
    </source>
</evidence>
<dbReference type="HOGENOM" id="CLU_2333684_0_0_1"/>
<dbReference type="Proteomes" id="UP000030703">
    <property type="component" value="Unassembled WGS sequence"/>
</dbReference>
<dbReference type="AlphaFoldDB" id="W9YVN3"/>
<accession>W9YVN3</accession>
<dbReference type="OrthoDB" id="3539922at2759"/>
<protein>
    <submittedName>
        <fullName evidence="2">Uncharacterized protein</fullName>
    </submittedName>
</protein>
<dbReference type="EMBL" id="KI980698">
    <property type="protein sequence ID" value="EXK23614.1"/>
    <property type="molecule type" value="Genomic_DNA"/>
</dbReference>
<organism evidence="2">
    <name type="scientific">Fusarium oxysporum f. sp. melonis 26406</name>
    <dbReference type="NCBI Taxonomy" id="1089452"/>
    <lineage>
        <taxon>Eukaryota</taxon>
        <taxon>Fungi</taxon>
        <taxon>Dikarya</taxon>
        <taxon>Ascomycota</taxon>
        <taxon>Pezizomycotina</taxon>
        <taxon>Sordariomycetes</taxon>
        <taxon>Hypocreomycetidae</taxon>
        <taxon>Hypocreales</taxon>
        <taxon>Nectriaceae</taxon>
        <taxon>Fusarium</taxon>
        <taxon>Fusarium oxysporum species complex</taxon>
    </lineage>
</organism>
<evidence type="ECO:0000313" key="2">
    <source>
        <dbReference type="EMBL" id="EXK23614.1"/>
    </source>
</evidence>
<reference evidence="2" key="2">
    <citation type="submission" date="2014-02" db="EMBL/GenBank/DDBJ databases">
        <title>Annotation of the Genome Sequence of Fusarium oxysporum f. sp. melonis 26406.</title>
        <authorList>
            <consortium name="The Broad Institute Genomics Platform"/>
            <person name="Ma L.-J."/>
            <person name="Corby-Kistler H."/>
            <person name="Broz K."/>
            <person name="Gale L.R."/>
            <person name="Jonkers W."/>
            <person name="O'Donnell K."/>
            <person name="Ploetz R."/>
            <person name="Steinberg C."/>
            <person name="Schwartz D.C."/>
            <person name="VanEtten H."/>
            <person name="Zhou S."/>
            <person name="Young S.K."/>
            <person name="Zeng Q."/>
            <person name="Gargeya S."/>
            <person name="Fitzgerald M."/>
            <person name="Abouelleil A."/>
            <person name="Alvarado L."/>
            <person name="Chapman S.B."/>
            <person name="Gainer-Dewar J."/>
            <person name="Goldberg J."/>
            <person name="Griggs A."/>
            <person name="Gujja S."/>
            <person name="Hansen M."/>
            <person name="Howarth C."/>
            <person name="Imamovic A."/>
            <person name="Ireland A."/>
            <person name="Larimer J."/>
            <person name="McCowan C."/>
            <person name="Murphy C."/>
            <person name="Pearson M."/>
            <person name="Poon T.W."/>
            <person name="Priest M."/>
            <person name="Roberts A."/>
            <person name="Saif S."/>
            <person name="Shea T."/>
            <person name="Sykes S."/>
            <person name="Wortman J."/>
            <person name="Nusbaum C."/>
            <person name="Birren B."/>
        </authorList>
    </citation>
    <scope>NUCLEOTIDE SEQUENCE</scope>
    <source>
        <strain evidence="2">26406</strain>
    </source>
</reference>
<gene>
    <name evidence="2" type="ORF">FOMG_19625</name>
</gene>
<name>W9YVN3_FUSOX</name>
<feature type="region of interest" description="Disordered" evidence="1">
    <location>
        <begin position="1"/>
        <end position="27"/>
    </location>
</feature>
<proteinExistence type="predicted"/>